<dbReference type="RefSeq" id="WP_227929383.1">
    <property type="nucleotide sequence ID" value="NZ_CP094984.1"/>
</dbReference>
<dbReference type="SUPFAM" id="SSF55931">
    <property type="entry name" value="Glutamine synthetase/guanido kinase"/>
    <property type="match status" value="1"/>
</dbReference>
<organism evidence="6 9">
    <name type="scientific">Arthrobacter zhangbolii</name>
    <dbReference type="NCBI Taxonomy" id="2886936"/>
    <lineage>
        <taxon>Bacteria</taxon>
        <taxon>Bacillati</taxon>
        <taxon>Actinomycetota</taxon>
        <taxon>Actinomycetes</taxon>
        <taxon>Micrococcales</taxon>
        <taxon>Micrococcaceae</taxon>
        <taxon>Arthrobacter</taxon>
    </lineage>
</organism>
<evidence type="ECO:0000313" key="9">
    <source>
        <dbReference type="Proteomes" id="UP001155145"/>
    </source>
</evidence>
<dbReference type="Pfam" id="PF04107">
    <property type="entry name" value="GCS2"/>
    <property type="match status" value="1"/>
</dbReference>
<evidence type="ECO:0000256" key="3">
    <source>
        <dbReference type="ARBA" id="ARBA00022840"/>
    </source>
</evidence>
<accession>A0A9X1SC96</accession>
<dbReference type="EC" id="6.3.2.2" evidence="5"/>
<comment type="function">
    <text evidence="5">ATP-dependent carboxylate-amine ligase which exhibits weak glutamate--cysteine ligase activity.</text>
</comment>
<name>A0A9X1SC96_9MICC</name>
<keyword evidence="1 5" id="KW-0436">Ligase</keyword>
<proteinExistence type="inferred from homology"/>
<evidence type="ECO:0000256" key="5">
    <source>
        <dbReference type="HAMAP-Rule" id="MF_01609"/>
    </source>
</evidence>
<dbReference type="GO" id="GO:0004357">
    <property type="term" value="F:glutamate-cysteine ligase activity"/>
    <property type="evidence" value="ECO:0007669"/>
    <property type="project" value="UniProtKB-EC"/>
</dbReference>
<sequence>MRTVGIEEEYLLVDGDTGVPLPVGPVICASAPADGQLTAEFKQEQIESGTRVHLALDTLAADLIACRALADSAASAAGARAAALATSPLPCLPTLTEGSRFAGMEQRFAQIAREQLTCGCHVHVGVESDEEGVAVLDRIRSWLPLLAALSANSPFWNGMDTGFASYRSQVWSRWPMAGPYPVFGSAGNYHRLVGDLLATQVPMDHGQIYFDARLSRSHPTVEVRIADVCLYPDDAVLLAALVRALVETAAREWRSGAQPREVPESLLRLAAWRAGRFGLDGELVDPLGAAIADNSTVAKTLLEYVRPVLEEQGEVALVESLGRQVLGRGTGSRRQRAVFARTGSLGAVVSDAVRLSNVSAAPLLERHRT</sequence>
<evidence type="ECO:0000256" key="4">
    <source>
        <dbReference type="ARBA" id="ARBA00048819"/>
    </source>
</evidence>
<dbReference type="InterPro" id="IPR014746">
    <property type="entry name" value="Gln_synth/guanido_kin_cat_dom"/>
</dbReference>
<gene>
    <name evidence="6" type="ORF">LJ755_13165</name>
    <name evidence="7" type="ORF">MUK71_02150</name>
</gene>
<dbReference type="InterPro" id="IPR006336">
    <property type="entry name" value="GCS2"/>
</dbReference>
<dbReference type="InterPro" id="IPR050141">
    <property type="entry name" value="GCL_type2/YbdK_subfam"/>
</dbReference>
<dbReference type="Proteomes" id="UP000829758">
    <property type="component" value="Chromosome"/>
</dbReference>
<reference evidence="6" key="1">
    <citation type="submission" date="2021-10" db="EMBL/GenBank/DDBJ databases">
        <title>Novel species in genus Arthrobacter.</title>
        <authorList>
            <person name="Liu Y."/>
        </authorList>
    </citation>
    <scope>NUCLEOTIDE SEQUENCE</scope>
    <source>
        <strain evidence="6">Zg-Y462</strain>
        <strain evidence="8">zg-Y462</strain>
    </source>
</reference>
<dbReference type="NCBIfam" id="NF010041">
    <property type="entry name" value="PRK13517.1-1"/>
    <property type="match status" value="1"/>
</dbReference>
<dbReference type="GO" id="GO:0042398">
    <property type="term" value="P:modified amino acid biosynthetic process"/>
    <property type="evidence" value="ECO:0007669"/>
    <property type="project" value="InterPro"/>
</dbReference>
<comment type="similarity">
    <text evidence="5">Belongs to the glutamate--cysteine ligase type 2 family. YbdK subfamily.</text>
</comment>
<dbReference type="AlphaFoldDB" id="A0A9X1SC96"/>
<dbReference type="NCBIfam" id="TIGR02050">
    <property type="entry name" value="gshA_cyan_rel"/>
    <property type="match status" value="1"/>
</dbReference>
<dbReference type="PANTHER" id="PTHR36510">
    <property type="entry name" value="GLUTAMATE--CYSTEINE LIGASE 2-RELATED"/>
    <property type="match status" value="1"/>
</dbReference>
<dbReference type="EMBL" id="JAJFZT010000008">
    <property type="protein sequence ID" value="MCC3273674.1"/>
    <property type="molecule type" value="Genomic_DNA"/>
</dbReference>
<evidence type="ECO:0000256" key="2">
    <source>
        <dbReference type="ARBA" id="ARBA00022741"/>
    </source>
</evidence>
<dbReference type="EMBL" id="CP094984">
    <property type="protein sequence ID" value="UON92479.1"/>
    <property type="molecule type" value="Genomic_DNA"/>
</dbReference>
<evidence type="ECO:0000313" key="6">
    <source>
        <dbReference type="EMBL" id="MCC3273674.1"/>
    </source>
</evidence>
<keyword evidence="8" id="KW-1185">Reference proteome</keyword>
<keyword evidence="3 5" id="KW-0067">ATP-binding</keyword>
<comment type="catalytic activity">
    <reaction evidence="4 5">
        <text>L-cysteine + L-glutamate + ATP = gamma-L-glutamyl-L-cysteine + ADP + phosphate + H(+)</text>
        <dbReference type="Rhea" id="RHEA:13285"/>
        <dbReference type="ChEBI" id="CHEBI:15378"/>
        <dbReference type="ChEBI" id="CHEBI:29985"/>
        <dbReference type="ChEBI" id="CHEBI:30616"/>
        <dbReference type="ChEBI" id="CHEBI:35235"/>
        <dbReference type="ChEBI" id="CHEBI:43474"/>
        <dbReference type="ChEBI" id="CHEBI:58173"/>
        <dbReference type="ChEBI" id="CHEBI:456216"/>
        <dbReference type="EC" id="6.3.2.2"/>
    </reaction>
</comment>
<protein>
    <recommendedName>
        <fullName evidence="5">Putative glutamate--cysteine ligase 2</fullName>
        <ecNumber evidence="5">6.3.2.2</ecNumber>
    </recommendedName>
    <alternativeName>
        <fullName evidence="5">Gamma-glutamylcysteine synthetase 2</fullName>
        <shortName evidence="5">GCS 2</shortName>
        <shortName evidence="5">Gamma-GCS 2</shortName>
    </alternativeName>
</protein>
<dbReference type="Gene3D" id="3.30.590.20">
    <property type="match status" value="1"/>
</dbReference>
<dbReference type="InterPro" id="IPR011793">
    <property type="entry name" value="YbdK"/>
</dbReference>
<dbReference type="PANTHER" id="PTHR36510:SF1">
    <property type="entry name" value="GLUTAMATE--CYSTEINE LIGASE 2-RELATED"/>
    <property type="match status" value="1"/>
</dbReference>
<dbReference type="GO" id="GO:0005524">
    <property type="term" value="F:ATP binding"/>
    <property type="evidence" value="ECO:0007669"/>
    <property type="project" value="UniProtKB-KW"/>
</dbReference>
<evidence type="ECO:0000256" key="1">
    <source>
        <dbReference type="ARBA" id="ARBA00022598"/>
    </source>
</evidence>
<dbReference type="HAMAP" id="MF_01609">
    <property type="entry name" value="Glu_cys_ligase_2"/>
    <property type="match status" value="1"/>
</dbReference>
<keyword evidence="2 5" id="KW-0547">Nucleotide-binding</keyword>
<evidence type="ECO:0000313" key="7">
    <source>
        <dbReference type="EMBL" id="UON92479.1"/>
    </source>
</evidence>
<evidence type="ECO:0000313" key="8">
    <source>
        <dbReference type="Proteomes" id="UP000829758"/>
    </source>
</evidence>
<dbReference type="Proteomes" id="UP001155145">
    <property type="component" value="Unassembled WGS sequence"/>
</dbReference>